<dbReference type="Gene3D" id="1.20.120.1490">
    <property type="match status" value="1"/>
</dbReference>
<dbReference type="Proteomes" id="UP001209229">
    <property type="component" value="Unassembled WGS sequence"/>
</dbReference>
<gene>
    <name evidence="3" type="ORF">OM075_08850</name>
</gene>
<keyword evidence="4" id="KW-1185">Reference proteome</keyword>
<comment type="caution">
    <text evidence="3">The sequence shown here is derived from an EMBL/GenBank/DDBJ whole genome shotgun (WGS) entry which is preliminary data.</text>
</comment>
<keyword evidence="2" id="KW-1133">Transmembrane helix</keyword>
<evidence type="ECO:0000313" key="3">
    <source>
        <dbReference type="EMBL" id="MCW3786573.1"/>
    </source>
</evidence>
<evidence type="ECO:0008006" key="5">
    <source>
        <dbReference type="Google" id="ProtNLM"/>
    </source>
</evidence>
<evidence type="ECO:0000256" key="1">
    <source>
        <dbReference type="SAM" id="MobiDB-lite"/>
    </source>
</evidence>
<dbReference type="AlphaFoldDB" id="A0AAE3SFU7"/>
<keyword evidence="2" id="KW-0472">Membrane</keyword>
<keyword evidence="2" id="KW-0812">Transmembrane</keyword>
<sequence length="181" mass="20755">MNKNASRILIYVVIFLAVLNVATFTSIGIHVYQSKKELPQASSEAIKTTQNFNGRYFRDQLNLSPDQMNQFRKINEKFRSNARRINSELNMLRADMLNQMKNTSEETETLISISDSIGSLHSELKKFTYQYYLDIKSICSGEQINGLNEIFENFFAGSETHNGRGNQKQGKGFGKNRHDNN</sequence>
<feature type="transmembrane region" description="Helical" evidence="2">
    <location>
        <begin position="9"/>
        <end position="32"/>
    </location>
</feature>
<dbReference type="RefSeq" id="WP_301190138.1">
    <property type="nucleotide sequence ID" value="NZ_JAPDPJ010000015.1"/>
</dbReference>
<evidence type="ECO:0000256" key="2">
    <source>
        <dbReference type="SAM" id="Phobius"/>
    </source>
</evidence>
<evidence type="ECO:0000313" key="4">
    <source>
        <dbReference type="Proteomes" id="UP001209229"/>
    </source>
</evidence>
<protein>
    <recommendedName>
        <fullName evidence="5">Periplasmic heavy metal sensor</fullName>
    </recommendedName>
</protein>
<organism evidence="3 4">
    <name type="scientific">Plebeiibacterium sediminum</name>
    <dbReference type="NCBI Taxonomy" id="2992112"/>
    <lineage>
        <taxon>Bacteria</taxon>
        <taxon>Pseudomonadati</taxon>
        <taxon>Bacteroidota</taxon>
        <taxon>Bacteroidia</taxon>
        <taxon>Marinilabiliales</taxon>
        <taxon>Marinilabiliaceae</taxon>
        <taxon>Plebeiibacterium</taxon>
    </lineage>
</organism>
<reference evidence="3" key="1">
    <citation type="submission" date="2022-10" db="EMBL/GenBank/DDBJ databases">
        <authorList>
            <person name="Yu W.X."/>
        </authorList>
    </citation>
    <scope>NUCLEOTIDE SEQUENCE</scope>
    <source>
        <strain evidence="3">AAT</strain>
    </source>
</reference>
<accession>A0AAE3SFU7</accession>
<dbReference type="EMBL" id="JAPDPJ010000015">
    <property type="protein sequence ID" value="MCW3786573.1"/>
    <property type="molecule type" value="Genomic_DNA"/>
</dbReference>
<feature type="region of interest" description="Disordered" evidence="1">
    <location>
        <begin position="158"/>
        <end position="181"/>
    </location>
</feature>
<proteinExistence type="predicted"/>
<name>A0AAE3SFU7_9BACT</name>